<dbReference type="Proteomes" id="UP000004728">
    <property type="component" value="Unassembled WGS sequence"/>
</dbReference>
<dbReference type="GO" id="GO:0000908">
    <property type="term" value="F:taurine dioxygenase activity"/>
    <property type="evidence" value="ECO:0007669"/>
    <property type="project" value="TreeGrafter"/>
</dbReference>
<dbReference type="GO" id="GO:0046872">
    <property type="term" value="F:metal ion binding"/>
    <property type="evidence" value="ECO:0007669"/>
    <property type="project" value="UniProtKB-KW"/>
</dbReference>
<dbReference type="InterPro" id="IPR003819">
    <property type="entry name" value="TauD/TfdA-like"/>
</dbReference>
<reference evidence="7 8" key="1">
    <citation type="journal article" date="2012" name="J. Bacteriol.">
        <title>Draft Genome Sequence of Novosphingobium nitrogenifigens Y88T.</title>
        <authorList>
            <person name="Strabala T.J."/>
            <person name="Macdonald L."/>
            <person name="Liu V."/>
            <person name="Smit A.M."/>
        </authorList>
    </citation>
    <scope>NUCLEOTIDE SEQUENCE [LARGE SCALE GENOMIC DNA]</scope>
    <source>
        <strain evidence="7 8">DSM 19370</strain>
    </source>
</reference>
<dbReference type="EMBL" id="AEWJ01000044">
    <property type="protein sequence ID" value="EGD58043.1"/>
    <property type="molecule type" value="Genomic_DNA"/>
</dbReference>
<dbReference type="AlphaFoldDB" id="F1ZBH0"/>
<dbReference type="Gene3D" id="3.60.130.10">
    <property type="entry name" value="Clavaminate synthase-like"/>
    <property type="match status" value="1"/>
</dbReference>
<dbReference type="FunCoup" id="F1ZBH0">
    <property type="interactions" value="307"/>
</dbReference>
<comment type="caution">
    <text evidence="7">The sequence shown here is derived from an EMBL/GenBank/DDBJ whole genome shotgun (WGS) entry which is preliminary data.</text>
</comment>
<dbReference type="NCBIfam" id="NF007104">
    <property type="entry name" value="PRK09553.1"/>
    <property type="match status" value="1"/>
</dbReference>
<accession>F1ZBH0</accession>
<protein>
    <submittedName>
        <fullName evidence="7">Taurine dioxygenase</fullName>
    </submittedName>
</protein>
<keyword evidence="4" id="KW-0560">Oxidoreductase</keyword>
<dbReference type="eggNOG" id="COG2175">
    <property type="taxonomic scope" value="Bacteria"/>
</dbReference>
<evidence type="ECO:0000256" key="5">
    <source>
        <dbReference type="ARBA" id="ARBA00023004"/>
    </source>
</evidence>
<dbReference type="GO" id="GO:0006790">
    <property type="term" value="P:sulfur compound metabolic process"/>
    <property type="evidence" value="ECO:0007669"/>
    <property type="project" value="TreeGrafter"/>
</dbReference>
<evidence type="ECO:0000256" key="1">
    <source>
        <dbReference type="ARBA" id="ARBA00005896"/>
    </source>
</evidence>
<comment type="similarity">
    <text evidence="1">Belongs to the TfdA dioxygenase family.</text>
</comment>
<evidence type="ECO:0000256" key="3">
    <source>
        <dbReference type="ARBA" id="ARBA00022964"/>
    </source>
</evidence>
<dbReference type="InParanoid" id="F1ZBH0"/>
<name>F1ZBH0_9SPHN</name>
<proteinExistence type="inferred from homology"/>
<evidence type="ECO:0000313" key="7">
    <source>
        <dbReference type="EMBL" id="EGD58043.1"/>
    </source>
</evidence>
<dbReference type="SUPFAM" id="SSF51197">
    <property type="entry name" value="Clavaminate synthase-like"/>
    <property type="match status" value="1"/>
</dbReference>
<evidence type="ECO:0000313" key="8">
    <source>
        <dbReference type="Proteomes" id="UP000004728"/>
    </source>
</evidence>
<evidence type="ECO:0000256" key="4">
    <source>
        <dbReference type="ARBA" id="ARBA00023002"/>
    </source>
</evidence>
<keyword evidence="3 7" id="KW-0223">Dioxygenase</keyword>
<dbReference type="HOGENOM" id="CLU_036005_2_1_5"/>
<evidence type="ECO:0000256" key="2">
    <source>
        <dbReference type="ARBA" id="ARBA00022723"/>
    </source>
</evidence>
<dbReference type="InterPro" id="IPR042098">
    <property type="entry name" value="TauD-like_sf"/>
</dbReference>
<organism evidence="7 8">
    <name type="scientific">Novosphingobium nitrogenifigens DSM 19370</name>
    <dbReference type="NCBI Taxonomy" id="983920"/>
    <lineage>
        <taxon>Bacteria</taxon>
        <taxon>Pseudomonadati</taxon>
        <taxon>Pseudomonadota</taxon>
        <taxon>Alphaproteobacteria</taxon>
        <taxon>Sphingomonadales</taxon>
        <taxon>Sphingomonadaceae</taxon>
        <taxon>Novosphingobium</taxon>
    </lineage>
</organism>
<evidence type="ECO:0000259" key="6">
    <source>
        <dbReference type="Pfam" id="PF02668"/>
    </source>
</evidence>
<dbReference type="PANTHER" id="PTHR30468:SF1">
    <property type="entry name" value="ALPHA-KETOGLUTARATE-DEPENDENT SULFONATE DIOXYGENASE"/>
    <property type="match status" value="1"/>
</dbReference>
<feature type="domain" description="TauD/TfdA-like" evidence="6">
    <location>
        <begin position="2"/>
        <end position="252"/>
    </location>
</feature>
<keyword evidence="5" id="KW-0408">Iron</keyword>
<dbReference type="GO" id="GO:0005737">
    <property type="term" value="C:cytoplasm"/>
    <property type="evidence" value="ECO:0007669"/>
    <property type="project" value="TreeGrafter"/>
</dbReference>
<keyword evidence="2" id="KW-0479">Metal-binding</keyword>
<gene>
    <name evidence="7" type="ORF">Y88_0095</name>
</gene>
<dbReference type="PANTHER" id="PTHR30468">
    <property type="entry name" value="ALPHA-KETOGLUTARATE-DEPENDENT SULFONATE DIOXYGENASE"/>
    <property type="match status" value="1"/>
</dbReference>
<sequence length="259" mass="28807">MDLSRPLTDEARAELKAALVERQVLFFRDQTLTEVEQRDLAAGFGPLHIHPIYPSAPNVPEIMVLDTALNDLRDNATWHSDVSFTKSPSFGAVLLAKQVPEVGGDTLWASAAAAYDALPEGMKTWLATLEATHDIAKSFPAERFGFDEETKLKLEAAKRSNPPITHPVIRTLPDTGRKVIFVSEGFTTGIVGMEPPLAEPLLAMLFAHVIRPEFTVRWKWRAGDVAIWDNRSTQHYATYDYGKTRRVMNRATIVGDPVV</sequence>
<dbReference type="STRING" id="983920.Y88_0095"/>
<dbReference type="InterPro" id="IPR051323">
    <property type="entry name" value="AtsK-like"/>
</dbReference>
<keyword evidence="8" id="KW-1185">Reference proteome</keyword>
<dbReference type="Pfam" id="PF02668">
    <property type="entry name" value="TauD"/>
    <property type="match status" value="1"/>
</dbReference>